<feature type="binding site" description="axial binding residue" evidence="14">
    <location>
        <position position="438"/>
    </location>
    <ligand>
        <name>heme</name>
        <dbReference type="ChEBI" id="CHEBI:30413"/>
    </ligand>
    <ligandPart>
        <name>Fe</name>
        <dbReference type="ChEBI" id="CHEBI:18248"/>
    </ligandPart>
</feature>
<dbReference type="PANTHER" id="PTHR24291">
    <property type="entry name" value="CYTOCHROME P450 FAMILY 4"/>
    <property type="match status" value="1"/>
</dbReference>
<dbReference type="PROSITE" id="PS00086">
    <property type="entry name" value="CYTOCHROME_P450"/>
    <property type="match status" value="1"/>
</dbReference>
<comment type="cofactor">
    <cofactor evidence="1 14">
        <name>heme</name>
        <dbReference type="ChEBI" id="CHEBI:30413"/>
    </cofactor>
</comment>
<comment type="subcellular location">
    <subcellularLocation>
        <location evidence="4">Endoplasmic reticulum membrane</location>
        <topology evidence="4">Peripheral membrane protein</topology>
    </subcellularLocation>
    <subcellularLocation>
        <location evidence="3">Microsome membrane</location>
        <topology evidence="3">Peripheral membrane protein</topology>
    </subcellularLocation>
</comment>
<evidence type="ECO:0000256" key="13">
    <source>
        <dbReference type="ARBA" id="ARBA00023136"/>
    </source>
</evidence>
<dbReference type="InterPro" id="IPR002401">
    <property type="entry name" value="Cyt_P450_E_grp-I"/>
</dbReference>
<dbReference type="InterPro" id="IPR036396">
    <property type="entry name" value="Cyt_P450_sf"/>
</dbReference>
<dbReference type="PRINTS" id="PR00385">
    <property type="entry name" value="P450"/>
</dbReference>
<evidence type="ECO:0000256" key="5">
    <source>
        <dbReference type="ARBA" id="ARBA00010617"/>
    </source>
</evidence>
<evidence type="ECO:0000256" key="2">
    <source>
        <dbReference type="ARBA" id="ARBA00003690"/>
    </source>
</evidence>
<evidence type="ECO:0000256" key="8">
    <source>
        <dbReference type="ARBA" id="ARBA00022824"/>
    </source>
</evidence>
<evidence type="ECO:0000256" key="9">
    <source>
        <dbReference type="ARBA" id="ARBA00022848"/>
    </source>
</evidence>
<reference evidence="17" key="1">
    <citation type="journal article" date="2014" name="Insect Biochem. Mol. Biol.">
        <title>An independent occurrence of the chimeric P450 enzyme CYP337B3 of Helicoverpa armigera confers cypermethrin resistance in Pakistan.</title>
        <authorList>
            <person name="Rasool A."/>
            <person name="Joussen N."/>
            <person name="Lorenz S."/>
            <person name="Ellinger R."/>
            <person name="Schneider B."/>
            <person name="Khan S.A."/>
            <person name="Ashfaq M."/>
            <person name="Heckel D.G."/>
        </authorList>
    </citation>
    <scope>NUCLEOTIDE SEQUENCE</scope>
</reference>
<comment type="similarity">
    <text evidence="5 15">Belongs to the cytochrome P450 family.</text>
</comment>
<dbReference type="EMBL" id="KM016711">
    <property type="protein sequence ID" value="AID54863.1"/>
    <property type="molecule type" value="mRNA"/>
</dbReference>
<dbReference type="OrthoDB" id="1470350at2759"/>
<evidence type="ECO:0000256" key="11">
    <source>
        <dbReference type="ARBA" id="ARBA00023004"/>
    </source>
</evidence>
<keyword evidence="8" id="KW-0256">Endoplasmic reticulum</keyword>
<dbReference type="GO" id="GO:0005506">
    <property type="term" value="F:iron ion binding"/>
    <property type="evidence" value="ECO:0007669"/>
    <property type="project" value="InterPro"/>
</dbReference>
<evidence type="ECO:0000256" key="14">
    <source>
        <dbReference type="PIRSR" id="PIRSR602401-1"/>
    </source>
</evidence>
<dbReference type="PANTHER" id="PTHR24291:SF189">
    <property type="entry name" value="CYTOCHROME P450 4C3-RELATED"/>
    <property type="match status" value="1"/>
</dbReference>
<keyword evidence="11 14" id="KW-0408">Iron</keyword>
<evidence type="ECO:0000256" key="6">
    <source>
        <dbReference type="ARBA" id="ARBA00022617"/>
    </source>
</evidence>
<evidence type="ECO:0000256" key="7">
    <source>
        <dbReference type="ARBA" id="ARBA00022723"/>
    </source>
</evidence>
<evidence type="ECO:0000256" key="3">
    <source>
        <dbReference type="ARBA" id="ARBA00004174"/>
    </source>
</evidence>
<sequence length="492" mass="55475">MLSALLLCIFWGVCAVIAWRAYSGKASAHPLPPILSGGIPIIGHTHVISGNTKTIWDVLKSMSMESVRNGGLIYAHIGGKIYYLVTDPDDALTVANTCLQKHFIYNYLDNWLGNGLLTASGAAWQRHRKLLNPAFTVSVIHNFLGIFNHMAKQFNSELAAHAGKEPFEISHYLRLIAFQTFSRTAFGIGDESVKEFARKYMESSDQLMNMVVYRFQNVWLHSDLIFRLTGLKKKEQKLIKTLDDMANQVIKRKKEELKHQSKEPETGTRCKPLMSLLLELKNDDTLTEKEIKEEVDTAILAGFDTTSNTLTCMLVLIGSHPEVQRKMYEEMIDVLGPTRDVEKDDIKKLVYTEAVIKEALRVLPIGPALMRNVDKDVKLRNYTMRAGSQCVILPVGTHHAPEWGDDVDVFRPERWLDPAIATLGNGAFFGFSLGKRSCIGKAYAMISMKVTLSHFIRRYRITADVTKMELKVDMILKPTTAAVTIEERNLLN</sequence>
<dbReference type="AlphaFoldDB" id="A0A068EVI5"/>
<feature type="signal peptide" evidence="16">
    <location>
        <begin position="1"/>
        <end position="15"/>
    </location>
</feature>
<name>A0A068EVI5_HELAM</name>
<dbReference type="GO" id="GO:0004497">
    <property type="term" value="F:monooxygenase activity"/>
    <property type="evidence" value="ECO:0007669"/>
    <property type="project" value="UniProtKB-KW"/>
</dbReference>
<keyword evidence="13" id="KW-0472">Membrane</keyword>
<dbReference type="GO" id="GO:0016705">
    <property type="term" value="F:oxidoreductase activity, acting on paired donors, with incorporation or reduction of molecular oxygen"/>
    <property type="evidence" value="ECO:0007669"/>
    <property type="project" value="InterPro"/>
</dbReference>
<keyword evidence="9" id="KW-0492">Microsome</keyword>
<comment type="function">
    <text evidence="2">May be involved in the metabolism of insect hormones and in the breakdown of synthetic insecticides.</text>
</comment>
<evidence type="ECO:0000256" key="15">
    <source>
        <dbReference type="RuleBase" id="RU000461"/>
    </source>
</evidence>
<feature type="chain" id="PRO_5013198210" evidence="16">
    <location>
        <begin position="16"/>
        <end position="492"/>
    </location>
</feature>
<evidence type="ECO:0000256" key="12">
    <source>
        <dbReference type="ARBA" id="ARBA00023033"/>
    </source>
</evidence>
<keyword evidence="7 14" id="KW-0479">Metal-binding</keyword>
<evidence type="ECO:0000256" key="16">
    <source>
        <dbReference type="SAM" id="SignalP"/>
    </source>
</evidence>
<dbReference type="InterPro" id="IPR017972">
    <property type="entry name" value="Cyt_P450_CS"/>
</dbReference>
<evidence type="ECO:0000256" key="4">
    <source>
        <dbReference type="ARBA" id="ARBA00004406"/>
    </source>
</evidence>
<proteinExistence type="evidence at transcript level"/>
<dbReference type="InterPro" id="IPR050196">
    <property type="entry name" value="Cytochrome_P450_Monoox"/>
</dbReference>
<dbReference type="Gene3D" id="1.10.630.10">
    <property type="entry name" value="Cytochrome P450"/>
    <property type="match status" value="1"/>
</dbReference>
<keyword evidence="12 15" id="KW-0503">Monooxygenase</keyword>
<dbReference type="GO" id="GO:0020037">
    <property type="term" value="F:heme binding"/>
    <property type="evidence" value="ECO:0007669"/>
    <property type="project" value="InterPro"/>
</dbReference>
<accession>A0A068EVI5</accession>
<evidence type="ECO:0000256" key="1">
    <source>
        <dbReference type="ARBA" id="ARBA00001971"/>
    </source>
</evidence>
<organism evidence="17">
    <name type="scientific">Helicoverpa armigera</name>
    <name type="common">Cotton bollworm</name>
    <name type="synonym">Heliothis armigera</name>
    <dbReference type="NCBI Taxonomy" id="29058"/>
    <lineage>
        <taxon>Eukaryota</taxon>
        <taxon>Metazoa</taxon>
        <taxon>Ecdysozoa</taxon>
        <taxon>Arthropoda</taxon>
        <taxon>Hexapoda</taxon>
        <taxon>Insecta</taxon>
        <taxon>Pterygota</taxon>
        <taxon>Neoptera</taxon>
        <taxon>Endopterygota</taxon>
        <taxon>Lepidoptera</taxon>
        <taxon>Glossata</taxon>
        <taxon>Ditrysia</taxon>
        <taxon>Noctuoidea</taxon>
        <taxon>Noctuidae</taxon>
        <taxon>Heliothinae</taxon>
        <taxon>Helicoverpa</taxon>
    </lineage>
</organism>
<dbReference type="Pfam" id="PF00067">
    <property type="entry name" value="p450"/>
    <property type="match status" value="1"/>
</dbReference>
<dbReference type="PRINTS" id="PR00463">
    <property type="entry name" value="EP450I"/>
</dbReference>
<keyword evidence="6 14" id="KW-0349">Heme</keyword>
<keyword evidence="16" id="KW-0732">Signal</keyword>
<dbReference type="SUPFAM" id="SSF48264">
    <property type="entry name" value="Cytochrome P450"/>
    <property type="match status" value="1"/>
</dbReference>
<evidence type="ECO:0000313" key="17">
    <source>
        <dbReference type="EMBL" id="AID54863.1"/>
    </source>
</evidence>
<keyword evidence="10 15" id="KW-0560">Oxidoreductase</keyword>
<dbReference type="GO" id="GO:0005789">
    <property type="term" value="C:endoplasmic reticulum membrane"/>
    <property type="evidence" value="ECO:0007669"/>
    <property type="project" value="UniProtKB-SubCell"/>
</dbReference>
<gene>
    <name evidence="17" type="primary">CYP340G1</name>
</gene>
<protein>
    <submittedName>
        <fullName evidence="17">Cytochrome P450 CYP340G1</fullName>
    </submittedName>
</protein>
<dbReference type="InterPro" id="IPR001128">
    <property type="entry name" value="Cyt_P450"/>
</dbReference>
<evidence type="ECO:0000256" key="10">
    <source>
        <dbReference type="ARBA" id="ARBA00023002"/>
    </source>
</evidence>